<dbReference type="PATRIC" id="fig|1003195.11.peg.6567"/>
<dbReference type="OrthoDB" id="9787979at2"/>
<evidence type="ECO:0000256" key="1">
    <source>
        <dbReference type="ARBA" id="ARBA00006739"/>
    </source>
</evidence>
<dbReference type="InterPro" id="IPR029044">
    <property type="entry name" value="Nucleotide-diphossugar_trans"/>
</dbReference>
<sequence length="286" mass="30497">MTPPVGIVVITRDRRERLLRTLARLTTLPQRPPVVVVDNASTDGTAAAVRDAFPAVRLLTPGRNLGACGRNLGTAALDTPYVAFADDDSWWEPQALTRIAALFTAHPRLALIAAAVRVGPDGHRDPVEEALAAAPLGTEPDLPGPSALGFLACASAVRRRAFEAVGGFHPLLHFGGEEELLALDLAADGWGLAYCPEVVAHHDPGPQPRTGRAARLRRNALLTAWLRRPLRHAIRATATLTRQAVTDPAARRALPAAVVRIPAALRHRKPLPPGVEARARSLEGVP</sequence>
<dbReference type="InterPro" id="IPR001173">
    <property type="entry name" value="Glyco_trans_2-like"/>
</dbReference>
<comment type="similarity">
    <text evidence="1">Belongs to the glycosyltransferase 2 family.</text>
</comment>
<dbReference type="InterPro" id="IPR050834">
    <property type="entry name" value="Glycosyltransf_2"/>
</dbReference>
<dbReference type="AlphaFoldDB" id="F8K2K1"/>
<keyword evidence="3 5" id="KW-0808">Transferase</keyword>
<keyword evidence="2" id="KW-0328">Glycosyltransferase</keyword>
<dbReference type="Gene3D" id="3.90.550.10">
    <property type="entry name" value="Spore Coat Polysaccharide Biosynthesis Protein SpsA, Chain A"/>
    <property type="match status" value="1"/>
</dbReference>
<dbReference type="Pfam" id="PF00535">
    <property type="entry name" value="Glycos_transf_2"/>
    <property type="match status" value="1"/>
</dbReference>
<dbReference type="Proteomes" id="UP000007842">
    <property type="component" value="Chromosome"/>
</dbReference>
<evidence type="ECO:0000256" key="2">
    <source>
        <dbReference type="ARBA" id="ARBA00022676"/>
    </source>
</evidence>
<gene>
    <name evidence="5" type="ordered locus">SCATT_51410</name>
</gene>
<reference evidence="6" key="1">
    <citation type="submission" date="2011-12" db="EMBL/GenBank/DDBJ databases">
        <title>Complete genome sequence of Streptomyces cattleya strain DSM 46488.</title>
        <authorList>
            <person name="Ou H.-Y."/>
            <person name="Li P."/>
            <person name="Zhao C."/>
            <person name="O'Hagan D."/>
            <person name="Deng Z."/>
        </authorList>
    </citation>
    <scope>NUCLEOTIDE SEQUENCE [LARGE SCALE GENOMIC DNA]</scope>
    <source>
        <strain evidence="6">ATCC 35852 / DSM 46488 / JCM 4925 / NBRC 14057 / NRRL 8057</strain>
    </source>
</reference>
<keyword evidence="6" id="KW-1185">Reference proteome</keyword>
<dbReference type="KEGG" id="scy:SCATT_51410"/>
<dbReference type="SUPFAM" id="SSF53448">
    <property type="entry name" value="Nucleotide-diphospho-sugar transferases"/>
    <property type="match status" value="1"/>
</dbReference>
<dbReference type="PANTHER" id="PTHR43685:SF5">
    <property type="entry name" value="GLYCOSYLTRANSFERASE EPSE-RELATED"/>
    <property type="match status" value="1"/>
</dbReference>
<evidence type="ECO:0000256" key="3">
    <source>
        <dbReference type="ARBA" id="ARBA00022679"/>
    </source>
</evidence>
<dbReference type="HOGENOM" id="CLU_060110_0_0_11"/>
<evidence type="ECO:0000259" key="4">
    <source>
        <dbReference type="Pfam" id="PF00535"/>
    </source>
</evidence>
<dbReference type="PANTHER" id="PTHR43685">
    <property type="entry name" value="GLYCOSYLTRANSFERASE"/>
    <property type="match status" value="1"/>
</dbReference>
<name>F8K2K1_STREN</name>
<accession>F8K2K1</accession>
<evidence type="ECO:0000313" key="5">
    <source>
        <dbReference type="EMBL" id="AEW97512.1"/>
    </source>
</evidence>
<dbReference type="EMBL" id="CP003219">
    <property type="protein sequence ID" value="AEW97512.1"/>
    <property type="molecule type" value="Genomic_DNA"/>
</dbReference>
<dbReference type="KEGG" id="sct:SCAT_5148"/>
<accession>G8WVI8</accession>
<dbReference type="GO" id="GO:0016757">
    <property type="term" value="F:glycosyltransferase activity"/>
    <property type="evidence" value="ECO:0007669"/>
    <property type="project" value="UniProtKB-KW"/>
</dbReference>
<proteinExistence type="inferred from homology"/>
<dbReference type="eggNOG" id="COG1216">
    <property type="taxonomic scope" value="Bacteria"/>
</dbReference>
<evidence type="ECO:0000313" key="6">
    <source>
        <dbReference type="Proteomes" id="UP000007842"/>
    </source>
</evidence>
<feature type="domain" description="Glycosyltransferase 2-like" evidence="4">
    <location>
        <begin position="7"/>
        <end position="165"/>
    </location>
</feature>
<dbReference type="STRING" id="1003195.SCATT_51410"/>
<organism evidence="5 6">
    <name type="scientific">Streptantibioticus cattleyicolor (strain ATCC 35852 / DSM 46488 / JCM 4925 / NBRC 14057 / NRRL 8057)</name>
    <name type="common">Streptomyces cattleya</name>
    <dbReference type="NCBI Taxonomy" id="1003195"/>
    <lineage>
        <taxon>Bacteria</taxon>
        <taxon>Bacillati</taxon>
        <taxon>Actinomycetota</taxon>
        <taxon>Actinomycetes</taxon>
        <taxon>Kitasatosporales</taxon>
        <taxon>Streptomycetaceae</taxon>
        <taxon>Streptantibioticus</taxon>
    </lineage>
</organism>
<protein>
    <submittedName>
        <fullName evidence="5">Transferase</fullName>
    </submittedName>
</protein>
<dbReference type="RefSeq" id="WP_014145851.1">
    <property type="nucleotide sequence ID" value="NC_016111.1"/>
</dbReference>